<sequence length="213" mass="24039">MHRESTSVRICVSVQAVQWDPDLTCLCHCATVLQAVQWDPDLTCLCHCATVLQAVQWDPDLTDVFVSLCVTGSAVRRLRYYSEGEETVGQSSLPHGPLPDLVPVTHVTRERSLSAPDLETLQRQRLAAREVGRELRRISDEFLHTYNARADNRDGAVAALHAELNGVAAFFLTGVRRFMYRGFAGYFRHVFNWTRRAMNSAVYTPDSSVDEQR</sequence>
<protein>
    <submittedName>
        <fullName evidence="1">Uncharacterized protein</fullName>
    </submittedName>
</protein>
<keyword evidence="2" id="KW-1185">Reference proteome</keyword>
<evidence type="ECO:0000313" key="1">
    <source>
        <dbReference type="EMBL" id="KAK7479471.1"/>
    </source>
</evidence>
<comment type="caution">
    <text evidence="1">The sequence shown here is derived from an EMBL/GenBank/DDBJ whole genome shotgun (WGS) entry which is preliminary data.</text>
</comment>
<gene>
    <name evidence="1" type="ORF">BaRGS_00029287</name>
</gene>
<name>A0ABD0JXK0_9CAEN</name>
<organism evidence="1 2">
    <name type="scientific">Batillaria attramentaria</name>
    <dbReference type="NCBI Taxonomy" id="370345"/>
    <lineage>
        <taxon>Eukaryota</taxon>
        <taxon>Metazoa</taxon>
        <taxon>Spiralia</taxon>
        <taxon>Lophotrochozoa</taxon>
        <taxon>Mollusca</taxon>
        <taxon>Gastropoda</taxon>
        <taxon>Caenogastropoda</taxon>
        <taxon>Sorbeoconcha</taxon>
        <taxon>Cerithioidea</taxon>
        <taxon>Batillariidae</taxon>
        <taxon>Batillaria</taxon>
    </lineage>
</organism>
<evidence type="ECO:0000313" key="2">
    <source>
        <dbReference type="Proteomes" id="UP001519460"/>
    </source>
</evidence>
<dbReference type="Proteomes" id="UP001519460">
    <property type="component" value="Unassembled WGS sequence"/>
</dbReference>
<dbReference type="AlphaFoldDB" id="A0ABD0JXK0"/>
<dbReference type="EMBL" id="JACVVK020000302">
    <property type="protein sequence ID" value="KAK7479471.1"/>
    <property type="molecule type" value="Genomic_DNA"/>
</dbReference>
<reference evidence="1 2" key="1">
    <citation type="journal article" date="2023" name="Sci. Data">
        <title>Genome assembly of the Korean intertidal mud-creeper Batillaria attramentaria.</title>
        <authorList>
            <person name="Patra A.K."/>
            <person name="Ho P.T."/>
            <person name="Jun S."/>
            <person name="Lee S.J."/>
            <person name="Kim Y."/>
            <person name="Won Y.J."/>
        </authorList>
    </citation>
    <scope>NUCLEOTIDE SEQUENCE [LARGE SCALE GENOMIC DNA]</scope>
    <source>
        <strain evidence="1">Wonlab-2016</strain>
    </source>
</reference>
<proteinExistence type="predicted"/>
<accession>A0ABD0JXK0</accession>